<dbReference type="RefSeq" id="WP_154359096.1">
    <property type="nucleotide sequence ID" value="NZ_WKJL01000012.1"/>
</dbReference>
<evidence type="ECO:0000313" key="1">
    <source>
        <dbReference type="EMBL" id="MRW85827.1"/>
    </source>
</evidence>
<gene>
    <name evidence="1" type="ORF">GJ698_17260</name>
</gene>
<organism evidence="1 2">
    <name type="scientific">Duganella aquatilis</name>
    <dbReference type="NCBI Taxonomy" id="2666082"/>
    <lineage>
        <taxon>Bacteria</taxon>
        <taxon>Pseudomonadati</taxon>
        <taxon>Pseudomonadota</taxon>
        <taxon>Betaproteobacteria</taxon>
        <taxon>Burkholderiales</taxon>
        <taxon>Oxalobacteraceae</taxon>
        <taxon>Telluria group</taxon>
        <taxon>Duganella</taxon>
    </lineage>
</organism>
<sequence>MIKIEILYKCFSLLLLTALLNGCALVSGSKAVPISANDRELIQHAFATVQSDVPFIRHPVDGRPVHQLIIGFDGTMNDRERIPSDEKPTIVADMMTRLGGQYFPGPGMQNPHYRNLLDGMFGYSSADIAQLASEQALAQSRQWMSLHPDGEIRIVVTGFSRGAAIARHFMNLLTAAADQDAQLRHKVYFYAILFDTVSTGQLDKLDLTLPTSVDYMVHFVARDESRYLFKPVIDEEPDITTRVYHLGGPIAPPRVNRIVLPGSHSDVGRAYGKGIGMLYQQLTEQLLYQMGLIRQNCWDGTDEALLAGKHDSRGLLERVTGVAPPNSSGFTERQMISKQYPNPSMERSGEIDSRLIAMSLANAERGVNMQSYSQQLVPLNLVVRREGGKLSVLDWNQREYIDSASFSFSDKDGVRLLRYNFLPPYQEGGSTLLLNSQIWDRLPENQAAVLSYSFLTHEDEEETIVFVNDVIVASFPQHRAGARQTSHERSCGVNANGELRGKMRSFIIEAGTFKVRELDESGI</sequence>
<comment type="caution">
    <text evidence="1">The sequence shown here is derived from an EMBL/GenBank/DDBJ whole genome shotgun (WGS) entry which is preliminary data.</text>
</comment>
<proteinExistence type="predicted"/>
<dbReference type="PANTHER" id="PTHR33840">
    <property type="match status" value="1"/>
</dbReference>
<accession>A0A844CYD4</accession>
<reference evidence="1 2" key="1">
    <citation type="submission" date="2019-11" db="EMBL/GenBank/DDBJ databases">
        <title>Novel species isolated from a subtropical stream in China.</title>
        <authorList>
            <person name="Lu H."/>
        </authorList>
    </citation>
    <scope>NUCLEOTIDE SEQUENCE [LARGE SCALE GENOMIC DNA]</scope>
    <source>
        <strain evidence="1 2">FT26W</strain>
    </source>
</reference>
<name>A0A844CYD4_9BURK</name>
<protein>
    <recommendedName>
        <fullName evidence="3">DUF2235 domain-containing protein</fullName>
    </recommendedName>
</protein>
<dbReference type="PANTHER" id="PTHR33840:SF1">
    <property type="entry name" value="TLE1 PHOSPHOLIPASE DOMAIN-CONTAINING PROTEIN"/>
    <property type="match status" value="1"/>
</dbReference>
<evidence type="ECO:0000313" key="2">
    <source>
        <dbReference type="Proteomes" id="UP000439986"/>
    </source>
</evidence>
<dbReference type="AlphaFoldDB" id="A0A844CYD4"/>
<dbReference type="EMBL" id="WKJL01000012">
    <property type="protein sequence ID" value="MRW85827.1"/>
    <property type="molecule type" value="Genomic_DNA"/>
</dbReference>
<evidence type="ECO:0008006" key="3">
    <source>
        <dbReference type="Google" id="ProtNLM"/>
    </source>
</evidence>
<keyword evidence="2" id="KW-1185">Reference proteome</keyword>
<dbReference type="Proteomes" id="UP000439986">
    <property type="component" value="Unassembled WGS sequence"/>
</dbReference>